<accession>A0A1M7NEB7</accession>
<gene>
    <name evidence="1" type="ORF">SAMN05216288_0314</name>
</gene>
<dbReference type="AlphaFoldDB" id="A0A1M7NEB7"/>
<dbReference type="OrthoDB" id="8480181at2"/>
<keyword evidence="2" id="KW-1185">Reference proteome</keyword>
<sequence>MATANFYMVYIRKNSDATLEQIEDKMNLANDWYRVNSDLWIVYSTSDPEKWYSRLSPLVKKDGNVFICKLEVKDRQGWMNRTFWRWLRRESKI</sequence>
<evidence type="ECO:0000313" key="1">
    <source>
        <dbReference type="EMBL" id="SHN02018.1"/>
    </source>
</evidence>
<proteinExistence type="predicted"/>
<protein>
    <submittedName>
        <fullName evidence="1">Uncharacterized protein</fullName>
    </submittedName>
</protein>
<dbReference type="Proteomes" id="UP000184305">
    <property type="component" value="Unassembled WGS sequence"/>
</dbReference>
<evidence type="ECO:0000313" key="2">
    <source>
        <dbReference type="Proteomes" id="UP000184305"/>
    </source>
</evidence>
<name>A0A1M7NEB7_9GAMM</name>
<reference evidence="2" key="1">
    <citation type="submission" date="2016-11" db="EMBL/GenBank/DDBJ databases">
        <authorList>
            <person name="Varghese N."/>
            <person name="Submissions S."/>
        </authorList>
    </citation>
    <scope>NUCLEOTIDE SEQUENCE [LARGE SCALE GENOMIC DNA]</scope>
    <source>
        <strain evidence="2">CECT 8089</strain>
    </source>
</reference>
<dbReference type="EMBL" id="FRBQ01000011">
    <property type="protein sequence ID" value="SHN02018.1"/>
    <property type="molecule type" value="Genomic_DNA"/>
</dbReference>
<organism evidence="1 2">
    <name type="scientific">Phytopseudomonas punonensis</name>
    <dbReference type="NCBI Taxonomy" id="1220495"/>
    <lineage>
        <taxon>Bacteria</taxon>
        <taxon>Pseudomonadati</taxon>
        <taxon>Pseudomonadota</taxon>
        <taxon>Gammaproteobacteria</taxon>
        <taxon>Pseudomonadales</taxon>
        <taxon>Pseudomonadaceae</taxon>
        <taxon>Phytopseudomonas</taxon>
    </lineage>
</organism>
<dbReference type="RefSeq" id="WP_139272215.1">
    <property type="nucleotide sequence ID" value="NZ_FRBQ01000011.1"/>
</dbReference>